<name>A0ABW0X472_9ACTN</name>
<protein>
    <submittedName>
        <fullName evidence="2">Uncharacterized protein</fullName>
    </submittedName>
</protein>
<organism evidence="2 3">
    <name type="scientific">Kitasatospora misakiensis</name>
    <dbReference type="NCBI Taxonomy" id="67330"/>
    <lineage>
        <taxon>Bacteria</taxon>
        <taxon>Bacillati</taxon>
        <taxon>Actinomycetota</taxon>
        <taxon>Actinomycetes</taxon>
        <taxon>Kitasatosporales</taxon>
        <taxon>Streptomycetaceae</taxon>
        <taxon>Kitasatospora</taxon>
    </lineage>
</organism>
<keyword evidence="3" id="KW-1185">Reference proteome</keyword>
<feature type="region of interest" description="Disordered" evidence="1">
    <location>
        <begin position="1"/>
        <end position="48"/>
    </location>
</feature>
<accession>A0ABW0X472</accession>
<evidence type="ECO:0000313" key="3">
    <source>
        <dbReference type="Proteomes" id="UP001595975"/>
    </source>
</evidence>
<comment type="caution">
    <text evidence="2">The sequence shown here is derived from an EMBL/GenBank/DDBJ whole genome shotgun (WGS) entry which is preliminary data.</text>
</comment>
<feature type="compositionally biased region" description="Pro residues" evidence="1">
    <location>
        <begin position="1"/>
        <end position="10"/>
    </location>
</feature>
<dbReference type="EMBL" id="JBHSOF010000009">
    <property type="protein sequence ID" value="MFC5663355.1"/>
    <property type="molecule type" value="Genomic_DNA"/>
</dbReference>
<dbReference type="Proteomes" id="UP001595975">
    <property type="component" value="Unassembled WGS sequence"/>
</dbReference>
<reference evidence="3" key="1">
    <citation type="journal article" date="2019" name="Int. J. Syst. Evol. Microbiol.">
        <title>The Global Catalogue of Microorganisms (GCM) 10K type strain sequencing project: providing services to taxonomists for standard genome sequencing and annotation.</title>
        <authorList>
            <consortium name="The Broad Institute Genomics Platform"/>
            <consortium name="The Broad Institute Genome Sequencing Center for Infectious Disease"/>
            <person name="Wu L."/>
            <person name="Ma J."/>
        </authorList>
    </citation>
    <scope>NUCLEOTIDE SEQUENCE [LARGE SCALE GENOMIC DNA]</scope>
    <source>
        <strain evidence="3">CGMCC 4.1437</strain>
    </source>
</reference>
<evidence type="ECO:0000313" key="2">
    <source>
        <dbReference type="EMBL" id="MFC5663355.1"/>
    </source>
</evidence>
<proteinExistence type="predicted"/>
<gene>
    <name evidence="2" type="ORF">ACFP3U_10240</name>
</gene>
<evidence type="ECO:0000256" key="1">
    <source>
        <dbReference type="SAM" id="MobiDB-lite"/>
    </source>
</evidence>
<dbReference type="RefSeq" id="WP_380225012.1">
    <property type="nucleotide sequence ID" value="NZ_JBHSOF010000009.1"/>
</dbReference>
<sequence>MSEPEPPVPDPEGCGTGSLVAARPTLYGRPPVREPPAPGRRSVEAAWQ</sequence>